<dbReference type="Pfam" id="PF01963">
    <property type="entry name" value="TraB_PrgY_gumN"/>
    <property type="match status" value="1"/>
</dbReference>
<sequence>MDPMPPVTHALDSQPHAIVERDGVRYTLLGTAHVSQASVDAVRAAIASGEYDHVAVELDAARMQALTDPDAMARLDLVDVIKTGRTAMFAANLALAAYQRRLAEQLGIEPGAELKQAVLDARERALPVSLIDRDVGLTFRRAAAKLGWWQRVKLGSGLAVSLIASDEVPADEIERLKEGDMLESSFADFASHSPALFETVIVERDRYMAAALRAAGAGSPTPRNMLAVVGAGHLAGLSRELAEQTGDPATMRASLESMPKKRKVPWFAIVVALLLIGGVTWGFENGGLKMASGVIVQWLWITALMTAIGAAAAGAHPLSVLVGALVGPFKPFRPTLPSGAFSALVEARLRKPTYADFIAVRDDVRTLRGWYRNRVARTLMVFILTCFGTMAGEWIAIARIVGKLAH</sequence>
<dbReference type="InterPro" id="IPR002816">
    <property type="entry name" value="TraB/PrgY/GumN_fam"/>
</dbReference>
<dbReference type="InterPro" id="IPR046345">
    <property type="entry name" value="TraB_PrgY-like"/>
</dbReference>
<comment type="caution">
    <text evidence="2">The sequence shown here is derived from an EMBL/GenBank/DDBJ whole genome shotgun (WGS) entry which is preliminary data.</text>
</comment>
<dbReference type="PANTHER" id="PTHR21530:SF7">
    <property type="entry name" value="TRAB DOMAIN-CONTAINING PROTEIN"/>
    <property type="match status" value="1"/>
</dbReference>
<dbReference type="NCBIfam" id="TIGR00261">
    <property type="entry name" value="traB"/>
    <property type="match status" value="1"/>
</dbReference>
<keyword evidence="3" id="KW-1185">Reference proteome</keyword>
<keyword evidence="1" id="KW-0472">Membrane</keyword>
<dbReference type="InterPro" id="IPR005230">
    <property type="entry name" value="TraB_bac"/>
</dbReference>
<keyword evidence="1" id="KW-1133">Transmembrane helix</keyword>
<evidence type="ECO:0000256" key="1">
    <source>
        <dbReference type="SAM" id="Phobius"/>
    </source>
</evidence>
<feature type="transmembrane region" description="Helical" evidence="1">
    <location>
        <begin position="295"/>
        <end position="326"/>
    </location>
</feature>
<keyword evidence="1" id="KW-0812">Transmembrane</keyword>
<reference evidence="2 3" key="1">
    <citation type="submission" date="2019-08" db="EMBL/GenBank/DDBJ databases">
        <title>Draft genome sequence of Lysobacter sp. UKS-15.</title>
        <authorList>
            <person name="Im W.-T."/>
        </authorList>
    </citation>
    <scope>NUCLEOTIDE SEQUENCE [LARGE SCALE GENOMIC DNA]</scope>
    <source>
        <strain evidence="2 3">UKS-15</strain>
    </source>
</reference>
<dbReference type="CDD" id="cd14726">
    <property type="entry name" value="TraB_PrgY-like"/>
    <property type="match status" value="1"/>
</dbReference>
<gene>
    <name evidence="2" type="ORF">FW784_01870</name>
</gene>
<dbReference type="PANTHER" id="PTHR21530">
    <property type="entry name" value="PHEROMONE SHUTDOWN PROTEIN"/>
    <property type="match status" value="1"/>
</dbReference>
<name>A0A5D8Z986_9GAMM</name>
<dbReference type="RefSeq" id="WP_149351660.1">
    <property type="nucleotide sequence ID" value="NZ_VTRV01000010.1"/>
</dbReference>
<accession>A0A5D8Z986</accession>
<feature type="transmembrane region" description="Helical" evidence="1">
    <location>
        <begin position="264"/>
        <end position="283"/>
    </location>
</feature>
<dbReference type="AlphaFoldDB" id="A0A5D8Z986"/>
<proteinExistence type="predicted"/>
<organism evidence="2 3">
    <name type="scientific">Cognatilysobacter lacus</name>
    <dbReference type="NCBI Taxonomy" id="1643323"/>
    <lineage>
        <taxon>Bacteria</taxon>
        <taxon>Pseudomonadati</taxon>
        <taxon>Pseudomonadota</taxon>
        <taxon>Gammaproteobacteria</taxon>
        <taxon>Lysobacterales</taxon>
        <taxon>Lysobacteraceae</taxon>
        <taxon>Cognatilysobacter</taxon>
    </lineage>
</organism>
<protein>
    <submittedName>
        <fullName evidence="2">TraB/GumN family protein</fullName>
    </submittedName>
</protein>
<evidence type="ECO:0000313" key="3">
    <source>
        <dbReference type="Proteomes" id="UP000323164"/>
    </source>
</evidence>
<dbReference type="OrthoDB" id="9809330at2"/>
<feature type="transmembrane region" description="Helical" evidence="1">
    <location>
        <begin position="375"/>
        <end position="397"/>
    </location>
</feature>
<dbReference type="Proteomes" id="UP000323164">
    <property type="component" value="Unassembled WGS sequence"/>
</dbReference>
<evidence type="ECO:0000313" key="2">
    <source>
        <dbReference type="EMBL" id="TZF91399.1"/>
    </source>
</evidence>
<dbReference type="EMBL" id="VTRV01000010">
    <property type="protein sequence ID" value="TZF91399.1"/>
    <property type="molecule type" value="Genomic_DNA"/>
</dbReference>